<evidence type="ECO:0000313" key="5">
    <source>
        <dbReference type="Proteomes" id="UP000323011"/>
    </source>
</evidence>
<evidence type="ECO:0000313" key="4">
    <source>
        <dbReference type="EMBL" id="KAA0162859.1"/>
    </source>
</evidence>
<comment type="caution">
    <text evidence="3">The sequence shown here is derived from an EMBL/GenBank/DDBJ whole genome shotgun (WGS) entry which is preliminary data.</text>
</comment>
<feature type="coiled-coil region" evidence="1">
    <location>
        <begin position="74"/>
        <end position="101"/>
    </location>
</feature>
<name>A0A5A8CNA1_CAFRO</name>
<evidence type="ECO:0000256" key="1">
    <source>
        <dbReference type="SAM" id="Coils"/>
    </source>
</evidence>
<keyword evidence="5" id="KW-1185">Reference proteome</keyword>
<protein>
    <submittedName>
        <fullName evidence="3">Uncharacterized protein</fullName>
    </submittedName>
</protein>
<feature type="region of interest" description="Disordered" evidence="2">
    <location>
        <begin position="391"/>
        <end position="422"/>
    </location>
</feature>
<proteinExistence type="predicted"/>
<dbReference type="Proteomes" id="UP000324907">
    <property type="component" value="Unassembled WGS sequence"/>
</dbReference>
<reference evidence="5 6" key="1">
    <citation type="submission" date="2019-07" db="EMBL/GenBank/DDBJ databases">
        <title>Genomes of Cafeteria roenbergensis.</title>
        <authorList>
            <person name="Fischer M.G."/>
            <person name="Hackl T."/>
            <person name="Roman M."/>
        </authorList>
    </citation>
    <scope>NUCLEOTIDE SEQUENCE [LARGE SCALE GENOMIC DNA]</scope>
    <source>
        <strain evidence="3 5">BVI</strain>
        <strain evidence="4 6">RCC970-E3</strain>
    </source>
</reference>
<evidence type="ECO:0000256" key="2">
    <source>
        <dbReference type="SAM" id="MobiDB-lite"/>
    </source>
</evidence>
<organism evidence="3 5">
    <name type="scientific">Cafeteria roenbergensis</name>
    <name type="common">Marine flagellate</name>
    <dbReference type="NCBI Taxonomy" id="33653"/>
    <lineage>
        <taxon>Eukaryota</taxon>
        <taxon>Sar</taxon>
        <taxon>Stramenopiles</taxon>
        <taxon>Bigyra</taxon>
        <taxon>Opalozoa</taxon>
        <taxon>Bicosoecida</taxon>
        <taxon>Cafeteriaceae</taxon>
        <taxon>Cafeteria</taxon>
    </lineage>
</organism>
<keyword evidence="1" id="KW-0175">Coiled coil</keyword>
<dbReference type="EMBL" id="VLTN01000013">
    <property type="protein sequence ID" value="KAA0153997.1"/>
    <property type="molecule type" value="Genomic_DNA"/>
</dbReference>
<accession>A0A5A8CNA1</accession>
<sequence length="422" mass="44512">MSSSVQHPDPEAAALREEIVKVARMRAEVHEFRSTELADIARGREAAERREDAAVANCARRVAEVADQLAQEAIERELHTLDDEEAELSDLNTLRMRVAEQDAVAARCVAELALKREAARAVSSEYDSVLRSVAAARQGVAGQSAAEKEEDAELAAEQARLLRGVTQATHGATAKLEADWEHHRSTVVAAVRAQWKRRLAAAAGSPDAVRSQLGSVSSTARGLARETAADMAASAAATFDDHAAPLCRQLEAEAARLGARAARAAAVASRLRATLAEASRARDKADAARRVRRVLDEAQDDALAVDAADPLTSGAGPGFTGEARAQLAAVRDEALRLWSGLGEVGERELMELSVLLAATAVALEPGAGAEASQAEDLRRFRDEARDEARRLMTAQAAAGRGDAAAADAADAPGFTATPSFGR</sequence>
<dbReference type="Proteomes" id="UP000323011">
    <property type="component" value="Unassembled WGS sequence"/>
</dbReference>
<gene>
    <name evidence="4" type="ORF">FNF28_04494</name>
    <name evidence="3" type="ORF">FNF29_02621</name>
</gene>
<dbReference type="EMBL" id="VLTL01000074">
    <property type="protein sequence ID" value="KAA0162859.1"/>
    <property type="molecule type" value="Genomic_DNA"/>
</dbReference>
<evidence type="ECO:0000313" key="6">
    <source>
        <dbReference type="Proteomes" id="UP000324907"/>
    </source>
</evidence>
<dbReference type="AlphaFoldDB" id="A0A5A8CNA1"/>
<evidence type="ECO:0000313" key="3">
    <source>
        <dbReference type="EMBL" id="KAA0153997.1"/>
    </source>
</evidence>